<feature type="signal peptide" evidence="2">
    <location>
        <begin position="1"/>
        <end position="24"/>
    </location>
</feature>
<gene>
    <name evidence="3" type="ORF">QWJ38_20695</name>
</gene>
<name>A0ABT8DYR2_9BURK</name>
<keyword evidence="4" id="KW-1185">Reference proteome</keyword>
<feature type="coiled-coil region" evidence="1">
    <location>
        <begin position="91"/>
        <end position="151"/>
    </location>
</feature>
<evidence type="ECO:0000313" key="4">
    <source>
        <dbReference type="Proteomes" id="UP001228044"/>
    </source>
</evidence>
<dbReference type="RefSeq" id="WP_290361034.1">
    <property type="nucleotide sequence ID" value="NZ_JAUHHC010000006.1"/>
</dbReference>
<comment type="caution">
    <text evidence="3">The sequence shown here is derived from an EMBL/GenBank/DDBJ whole genome shotgun (WGS) entry which is preliminary data.</text>
</comment>
<proteinExistence type="predicted"/>
<accession>A0ABT8DYR2</accession>
<organism evidence="3 4">
    <name type="scientific">Roseateles violae</name>
    <dbReference type="NCBI Taxonomy" id="3058042"/>
    <lineage>
        <taxon>Bacteria</taxon>
        <taxon>Pseudomonadati</taxon>
        <taxon>Pseudomonadota</taxon>
        <taxon>Betaproteobacteria</taxon>
        <taxon>Burkholderiales</taxon>
        <taxon>Sphaerotilaceae</taxon>
        <taxon>Roseateles</taxon>
    </lineage>
</organism>
<evidence type="ECO:0000313" key="3">
    <source>
        <dbReference type="EMBL" id="MDN3922718.1"/>
    </source>
</evidence>
<evidence type="ECO:0000256" key="1">
    <source>
        <dbReference type="SAM" id="Coils"/>
    </source>
</evidence>
<keyword evidence="1" id="KW-0175">Coiled coil</keyword>
<sequence>MPLHRLICLLFVAALAGLPSLSSAAELGIWFPCTGKKAKAEGRSVDIRSYLRVNTVGMNIDDIENLYCVTPVKCVALGHCKAASPEQQLAADKLKQELAAEEARLQRERAAKAAAAQRAQELERQRVEQERRQKEAALAAEKARRERLMAEEAKRLRLSAQEAERLVTAREDARKKMPPQPEKCTIDYPAYSQKLDMTPIVMLQAKAERDYAKLDRATLCNGRPGRLDPLQCDKPADFFGAKFASCSATMHCPARQETKACARASAQ</sequence>
<keyword evidence="2" id="KW-0732">Signal</keyword>
<evidence type="ECO:0000256" key="2">
    <source>
        <dbReference type="SAM" id="SignalP"/>
    </source>
</evidence>
<dbReference type="Proteomes" id="UP001228044">
    <property type="component" value="Unassembled WGS sequence"/>
</dbReference>
<protein>
    <submittedName>
        <fullName evidence="3">Uncharacterized protein</fullName>
    </submittedName>
</protein>
<reference evidence="3 4" key="1">
    <citation type="submission" date="2023-06" db="EMBL/GenBank/DDBJ databases">
        <title>Pelomonas sp. PFR6 16S ribosomal RNA gene Genome sequencing and assembly.</title>
        <authorList>
            <person name="Woo H."/>
        </authorList>
    </citation>
    <scope>NUCLEOTIDE SEQUENCE [LARGE SCALE GENOMIC DNA]</scope>
    <source>
        <strain evidence="3 4">PFR6</strain>
    </source>
</reference>
<dbReference type="EMBL" id="JAUHHC010000006">
    <property type="protein sequence ID" value="MDN3922718.1"/>
    <property type="molecule type" value="Genomic_DNA"/>
</dbReference>
<feature type="chain" id="PRO_5046272906" evidence="2">
    <location>
        <begin position="25"/>
        <end position="267"/>
    </location>
</feature>